<organism evidence="5 6">
    <name type="scientific">Vanessa tameamea</name>
    <name type="common">Kamehameha butterfly</name>
    <dbReference type="NCBI Taxonomy" id="334116"/>
    <lineage>
        <taxon>Eukaryota</taxon>
        <taxon>Metazoa</taxon>
        <taxon>Ecdysozoa</taxon>
        <taxon>Arthropoda</taxon>
        <taxon>Hexapoda</taxon>
        <taxon>Insecta</taxon>
        <taxon>Pterygota</taxon>
        <taxon>Neoptera</taxon>
        <taxon>Endopterygota</taxon>
        <taxon>Lepidoptera</taxon>
        <taxon>Glossata</taxon>
        <taxon>Ditrysia</taxon>
        <taxon>Papilionoidea</taxon>
        <taxon>Nymphalidae</taxon>
        <taxon>Nymphalinae</taxon>
        <taxon>Vanessa</taxon>
    </lineage>
</organism>
<dbReference type="InterPro" id="IPR041667">
    <property type="entry name" value="Cupin_8"/>
</dbReference>
<dbReference type="OrthoDB" id="203487at2759"/>
<dbReference type="GO" id="GO:0016706">
    <property type="term" value="F:2-oxoglutarate-dependent dioxygenase activity"/>
    <property type="evidence" value="ECO:0007669"/>
    <property type="project" value="TreeGrafter"/>
</dbReference>
<evidence type="ECO:0000259" key="4">
    <source>
        <dbReference type="PROSITE" id="PS51184"/>
    </source>
</evidence>
<dbReference type="AlphaFoldDB" id="A0A8B8HW58"/>
<dbReference type="InterPro" id="IPR050910">
    <property type="entry name" value="JMJD6_ArgDemeth/LysHydrox"/>
</dbReference>
<feature type="domain" description="JmjC" evidence="4">
    <location>
        <begin position="132"/>
        <end position="281"/>
    </location>
</feature>
<dbReference type="GO" id="GO:0005737">
    <property type="term" value="C:cytoplasm"/>
    <property type="evidence" value="ECO:0007669"/>
    <property type="project" value="TreeGrafter"/>
</dbReference>
<proteinExistence type="inferred from homology"/>
<accession>A0A8B8HW58</accession>
<dbReference type="InterPro" id="IPR003347">
    <property type="entry name" value="JmjC_dom"/>
</dbReference>
<comment type="catalytic activity">
    <reaction evidence="2">
        <text>L-lysyl-[protein] + 2-oxoglutarate + O2 = 4-hydroxy-L-lysyl-[protein] + succinate + CO2</text>
        <dbReference type="Rhea" id="RHEA:57156"/>
        <dbReference type="Rhea" id="RHEA-COMP:9752"/>
        <dbReference type="Rhea" id="RHEA-COMP:15084"/>
        <dbReference type="ChEBI" id="CHEBI:15379"/>
        <dbReference type="ChEBI" id="CHEBI:16526"/>
        <dbReference type="ChEBI" id="CHEBI:16810"/>
        <dbReference type="ChEBI" id="CHEBI:29969"/>
        <dbReference type="ChEBI" id="CHEBI:30031"/>
        <dbReference type="ChEBI" id="CHEBI:141495"/>
    </reaction>
</comment>
<protein>
    <recommendedName>
        <fullName evidence="3">Jumonji domain-containing protein 4</fullName>
    </recommendedName>
</protein>
<evidence type="ECO:0000256" key="3">
    <source>
        <dbReference type="ARBA" id="ARBA00082904"/>
    </source>
</evidence>
<keyword evidence="5" id="KW-1185">Reference proteome</keyword>
<dbReference type="Proteomes" id="UP001652626">
    <property type="component" value="Chromosome 4"/>
</dbReference>
<dbReference type="GO" id="GO:0043565">
    <property type="term" value="F:sequence-specific DNA binding"/>
    <property type="evidence" value="ECO:0007669"/>
    <property type="project" value="TreeGrafter"/>
</dbReference>
<dbReference type="GeneID" id="113395203"/>
<dbReference type="SMART" id="SM00558">
    <property type="entry name" value="JmjC"/>
    <property type="match status" value="1"/>
</dbReference>
<comment type="similarity">
    <text evidence="1">Belongs to the JMJD6 family.</text>
</comment>
<dbReference type="RefSeq" id="XP_026488562.2">
    <property type="nucleotide sequence ID" value="XM_026632777.2"/>
</dbReference>
<dbReference type="Pfam" id="PF13621">
    <property type="entry name" value="Cupin_8"/>
    <property type="match status" value="1"/>
</dbReference>
<evidence type="ECO:0000313" key="6">
    <source>
        <dbReference type="RefSeq" id="XP_026488562.2"/>
    </source>
</evidence>
<dbReference type="GO" id="GO:0045905">
    <property type="term" value="P:positive regulation of translational termination"/>
    <property type="evidence" value="ECO:0007669"/>
    <property type="project" value="TreeGrafter"/>
</dbReference>
<dbReference type="PROSITE" id="PS51184">
    <property type="entry name" value="JMJC"/>
    <property type="match status" value="1"/>
</dbReference>
<dbReference type="GO" id="GO:0005634">
    <property type="term" value="C:nucleus"/>
    <property type="evidence" value="ECO:0007669"/>
    <property type="project" value="TreeGrafter"/>
</dbReference>
<evidence type="ECO:0000256" key="2">
    <source>
        <dbReference type="ARBA" id="ARBA00047762"/>
    </source>
</evidence>
<reference evidence="6" key="1">
    <citation type="submission" date="2025-08" db="UniProtKB">
        <authorList>
            <consortium name="RefSeq"/>
        </authorList>
    </citation>
    <scope>IDENTIFICATION</scope>
    <source>
        <tissue evidence="6">Whole body</tissue>
    </source>
</reference>
<dbReference type="SUPFAM" id="SSF51197">
    <property type="entry name" value="Clavaminate synthase-like"/>
    <property type="match status" value="1"/>
</dbReference>
<dbReference type="PANTHER" id="PTHR12480:SF6">
    <property type="entry name" value="2-OXOGLUTARATE AND IRON-DEPENDENT OXYGENASE JMJD4"/>
    <property type="match status" value="1"/>
</dbReference>
<sequence>MCEKRTKLDISLDAKFEEFLDYDYSQIEIKSYDCSQLQYDYFFKEHMLRNLPCIIKNITQTWKCSKLWVENDTINYDYFIKQYGQMEAPVADCNQINFNAQCKCDMKVKNYMSYLRSKSSEKLLYLKDWHLRRLTLDNYFYEVPEVFASDWLNEYAIDTKDDDFMFVYIGPKNTWTPFHVDVYTSYSWSVNVTGRKKWILLPPGEEEKLKDTLGNLPLLFDPEKFHNINYFEIIQEKGDGLFVPSGWHHQVFNDLDTISINHNFVNACNIEIVWKALQKNLISVEHEIKEFREMPEFTSQCQLILKSVFGMDFESFVNFIIHIAQKRLDHMNGVTSLLFNVYCLEKNHICFDLKIILKIIQSIQNHHLFLKNIISPNIALELLNIEQTINESLN</sequence>
<dbReference type="Gene3D" id="2.60.120.650">
    <property type="entry name" value="Cupin"/>
    <property type="match status" value="1"/>
</dbReference>
<gene>
    <name evidence="6" type="primary">LOC113395203</name>
</gene>
<dbReference type="OMA" id="TNIVGHK"/>
<evidence type="ECO:0000256" key="1">
    <source>
        <dbReference type="ARBA" id="ARBA00038068"/>
    </source>
</evidence>
<evidence type="ECO:0000313" key="5">
    <source>
        <dbReference type="Proteomes" id="UP001652626"/>
    </source>
</evidence>
<dbReference type="PANTHER" id="PTHR12480">
    <property type="entry name" value="ARGININE DEMETHYLASE AND LYSYL-HYDROXYLASE JMJD"/>
    <property type="match status" value="1"/>
</dbReference>
<name>A0A8B8HW58_VANTA</name>